<organism evidence="9 10">
    <name type="scientific">Lentzea flava</name>
    <dbReference type="NCBI Taxonomy" id="103732"/>
    <lineage>
        <taxon>Bacteria</taxon>
        <taxon>Bacillati</taxon>
        <taxon>Actinomycetota</taxon>
        <taxon>Actinomycetes</taxon>
        <taxon>Pseudonocardiales</taxon>
        <taxon>Pseudonocardiaceae</taxon>
        <taxon>Lentzea</taxon>
    </lineage>
</organism>
<dbReference type="SUPFAM" id="SSF88659">
    <property type="entry name" value="Sigma3 and sigma4 domains of RNA polymerase sigma factors"/>
    <property type="match status" value="1"/>
</dbReference>
<dbReference type="PANTHER" id="PTHR43133:SF8">
    <property type="entry name" value="RNA POLYMERASE SIGMA FACTOR HI_1459-RELATED"/>
    <property type="match status" value="1"/>
</dbReference>
<dbReference type="InterPro" id="IPR014284">
    <property type="entry name" value="RNA_pol_sigma-70_dom"/>
</dbReference>
<dbReference type="InterPro" id="IPR036388">
    <property type="entry name" value="WH-like_DNA-bd_sf"/>
</dbReference>
<dbReference type="InterPro" id="IPR013324">
    <property type="entry name" value="RNA_pol_sigma_r3/r4-like"/>
</dbReference>
<reference evidence="10" key="1">
    <citation type="journal article" date="2019" name="Int. J. Syst. Evol. Microbiol.">
        <title>The Global Catalogue of Microorganisms (GCM) 10K type strain sequencing project: providing services to taxonomists for standard genome sequencing and annotation.</title>
        <authorList>
            <consortium name="The Broad Institute Genomics Platform"/>
            <consortium name="The Broad Institute Genome Sequencing Center for Infectious Disease"/>
            <person name="Wu L."/>
            <person name="Ma J."/>
        </authorList>
    </citation>
    <scope>NUCLEOTIDE SEQUENCE [LARGE SCALE GENOMIC DNA]</scope>
    <source>
        <strain evidence="10">JCM 3296</strain>
    </source>
</reference>
<dbReference type="PANTHER" id="PTHR43133">
    <property type="entry name" value="RNA POLYMERASE ECF-TYPE SIGMA FACTO"/>
    <property type="match status" value="1"/>
</dbReference>
<dbReference type="InterPro" id="IPR007627">
    <property type="entry name" value="RNA_pol_sigma70_r2"/>
</dbReference>
<keyword evidence="4" id="KW-0238">DNA-binding</keyword>
<evidence type="ECO:0000259" key="8">
    <source>
        <dbReference type="Pfam" id="PF08281"/>
    </source>
</evidence>
<keyword evidence="9" id="KW-0240">DNA-directed RNA polymerase</keyword>
<name>A0ABQ2VGZ9_9PSEU</name>
<evidence type="ECO:0000256" key="5">
    <source>
        <dbReference type="ARBA" id="ARBA00023163"/>
    </source>
</evidence>
<accession>A0ABQ2VGZ9</accession>
<dbReference type="InterPro" id="IPR013249">
    <property type="entry name" value="RNA_pol_sigma70_r4_t2"/>
</dbReference>
<proteinExistence type="inferred from homology"/>
<keyword evidence="10" id="KW-1185">Reference proteome</keyword>
<dbReference type="NCBIfam" id="TIGR02937">
    <property type="entry name" value="sigma70-ECF"/>
    <property type="match status" value="1"/>
</dbReference>
<evidence type="ECO:0000256" key="6">
    <source>
        <dbReference type="SAM" id="MobiDB-lite"/>
    </source>
</evidence>
<dbReference type="Proteomes" id="UP000649573">
    <property type="component" value="Unassembled WGS sequence"/>
</dbReference>
<dbReference type="Gene3D" id="1.10.1740.10">
    <property type="match status" value="1"/>
</dbReference>
<keyword evidence="2" id="KW-0805">Transcription regulation</keyword>
<comment type="similarity">
    <text evidence="1">Belongs to the sigma-70 factor family. ECF subfamily.</text>
</comment>
<keyword evidence="5" id="KW-0804">Transcription</keyword>
<feature type="region of interest" description="Disordered" evidence="6">
    <location>
        <begin position="1"/>
        <end position="25"/>
    </location>
</feature>
<gene>
    <name evidence="9" type="primary">rpoE</name>
    <name evidence="9" type="ORF">GCM10010178_90630</name>
</gene>
<dbReference type="EMBL" id="BMRE01000103">
    <property type="protein sequence ID" value="GGU86525.1"/>
    <property type="molecule type" value="Genomic_DNA"/>
</dbReference>
<evidence type="ECO:0000256" key="1">
    <source>
        <dbReference type="ARBA" id="ARBA00010641"/>
    </source>
</evidence>
<evidence type="ECO:0000259" key="7">
    <source>
        <dbReference type="Pfam" id="PF04542"/>
    </source>
</evidence>
<comment type="caution">
    <text evidence="9">The sequence shown here is derived from an EMBL/GenBank/DDBJ whole genome shotgun (WGS) entry which is preliminary data.</text>
</comment>
<sequence>MNRIEERRAQQAQRAPDVDDTRPDLANAEPTAAFARLFDTYARALHGYLAGRVGVNIADDLVAETFLVALRRRASYDPEQSPVRGWLYGIATNLARNHVRTEIRGYRASARVHALREAGVEHDAQTVDRLDAQRSCRHLADGLASLTEQERDILLLTSWAGLEPIEVAAALGMPASTVRSRLHRVRHKLQAHLRTAQEENRDD</sequence>
<dbReference type="SUPFAM" id="SSF88946">
    <property type="entry name" value="Sigma2 domain of RNA polymerase sigma factors"/>
    <property type="match status" value="1"/>
</dbReference>
<evidence type="ECO:0000313" key="9">
    <source>
        <dbReference type="EMBL" id="GGU86525.1"/>
    </source>
</evidence>
<feature type="domain" description="RNA polymerase sigma-70 region 2" evidence="7">
    <location>
        <begin position="37"/>
        <end position="102"/>
    </location>
</feature>
<dbReference type="InterPro" id="IPR013325">
    <property type="entry name" value="RNA_pol_sigma_r2"/>
</dbReference>
<dbReference type="RefSeq" id="WP_308202467.1">
    <property type="nucleotide sequence ID" value="NZ_BMRE01000103.1"/>
</dbReference>
<dbReference type="Pfam" id="PF04542">
    <property type="entry name" value="Sigma70_r2"/>
    <property type="match status" value="1"/>
</dbReference>
<evidence type="ECO:0000256" key="4">
    <source>
        <dbReference type="ARBA" id="ARBA00023125"/>
    </source>
</evidence>
<evidence type="ECO:0000256" key="2">
    <source>
        <dbReference type="ARBA" id="ARBA00023015"/>
    </source>
</evidence>
<protein>
    <submittedName>
        <fullName evidence="9">DNA-directed RNA polymerase sigma-70 factor</fullName>
    </submittedName>
</protein>
<dbReference type="GO" id="GO:0000428">
    <property type="term" value="C:DNA-directed RNA polymerase complex"/>
    <property type="evidence" value="ECO:0007669"/>
    <property type="project" value="UniProtKB-KW"/>
</dbReference>
<keyword evidence="3" id="KW-0731">Sigma factor</keyword>
<evidence type="ECO:0000313" key="10">
    <source>
        <dbReference type="Proteomes" id="UP000649573"/>
    </source>
</evidence>
<evidence type="ECO:0000256" key="3">
    <source>
        <dbReference type="ARBA" id="ARBA00023082"/>
    </source>
</evidence>
<dbReference type="InterPro" id="IPR039425">
    <property type="entry name" value="RNA_pol_sigma-70-like"/>
</dbReference>
<dbReference type="CDD" id="cd06171">
    <property type="entry name" value="Sigma70_r4"/>
    <property type="match status" value="1"/>
</dbReference>
<dbReference type="Gene3D" id="1.10.10.10">
    <property type="entry name" value="Winged helix-like DNA-binding domain superfamily/Winged helix DNA-binding domain"/>
    <property type="match status" value="1"/>
</dbReference>
<dbReference type="Pfam" id="PF08281">
    <property type="entry name" value="Sigma70_r4_2"/>
    <property type="match status" value="1"/>
</dbReference>
<feature type="domain" description="RNA polymerase sigma factor 70 region 4 type 2" evidence="8">
    <location>
        <begin position="143"/>
        <end position="189"/>
    </location>
</feature>